<name>A0A1A8EGA0_NOTKA</name>
<evidence type="ECO:0000313" key="1">
    <source>
        <dbReference type="EMBL" id="SBQ44104.1"/>
    </source>
</evidence>
<accession>A0A1A8EGA0</accession>
<sequence>QTPAATPVAADTCSSRHLQLQTPVATPAATDTCSRVRDETWLNNAQLLGYINRMNRFDLIQKLGQS</sequence>
<dbReference type="EMBL" id="HAEA01015624">
    <property type="protein sequence ID" value="SBQ44104.1"/>
    <property type="molecule type" value="Transcribed_RNA"/>
</dbReference>
<protein>
    <submittedName>
        <fullName evidence="1">Uncharacterized protein</fullName>
    </submittedName>
</protein>
<proteinExistence type="predicted"/>
<feature type="non-terminal residue" evidence="1">
    <location>
        <position position="1"/>
    </location>
</feature>
<gene>
    <name evidence="1" type="primary">BRAFLDRAFT_102100</name>
</gene>
<reference evidence="1" key="2">
    <citation type="submission" date="2016-06" db="EMBL/GenBank/DDBJ databases">
        <title>The genome of a short-lived fish provides insights into sex chromosome evolution and the genetic control of aging.</title>
        <authorList>
            <person name="Reichwald K."/>
            <person name="Felder M."/>
            <person name="Petzold A."/>
            <person name="Koch P."/>
            <person name="Groth M."/>
            <person name="Platzer M."/>
        </authorList>
    </citation>
    <scope>NUCLEOTIDE SEQUENCE</scope>
    <source>
        <tissue evidence="1">Brain</tissue>
    </source>
</reference>
<reference evidence="1" key="1">
    <citation type="submission" date="2016-05" db="EMBL/GenBank/DDBJ databases">
        <authorList>
            <person name="Lavstsen T."/>
            <person name="Jespersen J.S."/>
        </authorList>
    </citation>
    <scope>NUCLEOTIDE SEQUENCE</scope>
    <source>
        <tissue evidence="1">Brain</tissue>
    </source>
</reference>
<organism evidence="1">
    <name type="scientific">Nothobranchius kadleci</name>
    <name type="common">African annual killifish</name>
    <dbReference type="NCBI Taxonomy" id="1051664"/>
    <lineage>
        <taxon>Eukaryota</taxon>
        <taxon>Metazoa</taxon>
        <taxon>Chordata</taxon>
        <taxon>Craniata</taxon>
        <taxon>Vertebrata</taxon>
        <taxon>Euteleostomi</taxon>
        <taxon>Actinopterygii</taxon>
        <taxon>Neopterygii</taxon>
        <taxon>Teleostei</taxon>
        <taxon>Neoteleostei</taxon>
        <taxon>Acanthomorphata</taxon>
        <taxon>Ovalentaria</taxon>
        <taxon>Atherinomorphae</taxon>
        <taxon>Cyprinodontiformes</taxon>
        <taxon>Nothobranchiidae</taxon>
        <taxon>Nothobranchius</taxon>
    </lineage>
</organism>
<dbReference type="AlphaFoldDB" id="A0A1A8EGA0"/>